<dbReference type="AlphaFoldDB" id="A0A0C2ZMK5"/>
<dbReference type="GO" id="GO:0006897">
    <property type="term" value="P:endocytosis"/>
    <property type="evidence" value="ECO:0007669"/>
    <property type="project" value="TreeGrafter"/>
</dbReference>
<feature type="domain" description="SPIN90/Ldb17 leucine-rich" evidence="2">
    <location>
        <begin position="230"/>
        <end position="379"/>
    </location>
</feature>
<dbReference type="GO" id="GO:0071933">
    <property type="term" value="F:Arp2/3 complex binding"/>
    <property type="evidence" value="ECO:0007669"/>
    <property type="project" value="TreeGrafter"/>
</dbReference>
<evidence type="ECO:0000259" key="2">
    <source>
        <dbReference type="Pfam" id="PF09431"/>
    </source>
</evidence>
<feature type="compositionally biased region" description="Polar residues" evidence="1">
    <location>
        <begin position="514"/>
        <end position="530"/>
    </location>
</feature>
<dbReference type="Pfam" id="PF09431">
    <property type="entry name" value="SPIN90_LRD"/>
    <property type="match status" value="1"/>
</dbReference>
<evidence type="ECO:0000313" key="4">
    <source>
        <dbReference type="Proteomes" id="UP000053989"/>
    </source>
</evidence>
<gene>
    <name evidence="3" type="ORF">SCLCIDRAFT_118593</name>
</gene>
<feature type="compositionally biased region" description="Polar residues" evidence="1">
    <location>
        <begin position="544"/>
        <end position="553"/>
    </location>
</feature>
<dbReference type="Proteomes" id="UP000053989">
    <property type="component" value="Unassembled WGS sequence"/>
</dbReference>
<dbReference type="PANTHER" id="PTHR13357:SF1">
    <property type="entry name" value="NCK-INTERACTING PROTEIN WITH SH3 DOMAIN"/>
    <property type="match status" value="1"/>
</dbReference>
<feature type="compositionally biased region" description="Basic residues" evidence="1">
    <location>
        <begin position="554"/>
        <end position="568"/>
    </location>
</feature>
<feature type="region of interest" description="Disordered" evidence="1">
    <location>
        <begin position="438"/>
        <end position="575"/>
    </location>
</feature>
<reference evidence="3 4" key="1">
    <citation type="submission" date="2014-04" db="EMBL/GenBank/DDBJ databases">
        <authorList>
            <consortium name="DOE Joint Genome Institute"/>
            <person name="Kuo A."/>
            <person name="Kohler A."/>
            <person name="Nagy L.G."/>
            <person name="Floudas D."/>
            <person name="Copeland A."/>
            <person name="Barry K.W."/>
            <person name="Cichocki N."/>
            <person name="Veneault-Fourrey C."/>
            <person name="LaButti K."/>
            <person name="Lindquist E.A."/>
            <person name="Lipzen A."/>
            <person name="Lundell T."/>
            <person name="Morin E."/>
            <person name="Murat C."/>
            <person name="Sun H."/>
            <person name="Tunlid A."/>
            <person name="Henrissat B."/>
            <person name="Grigoriev I.V."/>
            <person name="Hibbett D.S."/>
            <person name="Martin F."/>
            <person name="Nordberg H.P."/>
            <person name="Cantor M.N."/>
            <person name="Hua S.X."/>
        </authorList>
    </citation>
    <scope>NUCLEOTIDE SEQUENCE [LARGE SCALE GENOMIC DNA]</scope>
    <source>
        <strain evidence="3 4">Foug A</strain>
    </source>
</reference>
<feature type="compositionally biased region" description="Polar residues" evidence="1">
    <location>
        <begin position="438"/>
        <end position="451"/>
    </location>
</feature>
<dbReference type="PANTHER" id="PTHR13357">
    <property type="entry name" value="SH3 ADAPTER PROTEIN SPIN90 NCK INTERACTING PROTEIN WITH SH3 DOMAIN"/>
    <property type="match status" value="1"/>
</dbReference>
<protein>
    <recommendedName>
        <fullName evidence="2">SPIN90/Ldb17 leucine-rich domain-containing protein</fullName>
    </recommendedName>
</protein>
<sequence>MLGQTSRSRVDKAEFEVIYEIANAQQFWSELDDLLQLPADSAAVTLSLLDTTLRRFVSLCASYHQQYLQSPLQLEHACQQLLASELFKFHSQRMCKLIMEDAQSETDPHVQLMLYNILLHFGRREDTFLRSYERWKSLIPLLMDHTFVDIDLENEFSYLTPGSSYAGSTRHSTVMGPVTIEAKLRCLSVQLLYEVCRVQKELSYQELCVFTDAFIDNLFEIVEQTRFILDETFNYSVIKLLLALNEQYMVAGTKHKKSTESGEPLDSCNRVLAVLRSRSGSSKTFVENMIFMLNRASHSAEDRSMQLLVLKLLYLLFTSRSTCEFFYTNDLRVLVDVFLRQFSELDGECESLLHTYLRVLHPLLTKTQLRNIPYKRPQIVMALETLIRPSQFREVKKETKRLVQRCLSDDRCVQLRGTTIDKGFVMAQDTFHQESLSQEVLASTSQETSPPLSATIERSSSISNSKLKASRSFDNLKATLSPRNESFRRPSTESTGNFGGLPTGTTAAPRRPSKSGSLDNGAFPSQQYTGLHNKLPPSPGAVSLPSNSATTTQKKFRRPPPPPPKRRTAIGVTNGGAIMTAIASSSSATLQKLDNRR</sequence>
<reference evidence="4" key="2">
    <citation type="submission" date="2015-01" db="EMBL/GenBank/DDBJ databases">
        <title>Evolutionary Origins and Diversification of the Mycorrhizal Mutualists.</title>
        <authorList>
            <consortium name="DOE Joint Genome Institute"/>
            <consortium name="Mycorrhizal Genomics Consortium"/>
            <person name="Kohler A."/>
            <person name="Kuo A."/>
            <person name="Nagy L.G."/>
            <person name="Floudas D."/>
            <person name="Copeland A."/>
            <person name="Barry K.W."/>
            <person name="Cichocki N."/>
            <person name="Veneault-Fourrey C."/>
            <person name="LaButti K."/>
            <person name="Lindquist E.A."/>
            <person name="Lipzen A."/>
            <person name="Lundell T."/>
            <person name="Morin E."/>
            <person name="Murat C."/>
            <person name="Riley R."/>
            <person name="Ohm R."/>
            <person name="Sun H."/>
            <person name="Tunlid A."/>
            <person name="Henrissat B."/>
            <person name="Grigoriev I.V."/>
            <person name="Hibbett D.S."/>
            <person name="Martin F."/>
        </authorList>
    </citation>
    <scope>NUCLEOTIDE SEQUENCE [LARGE SCALE GENOMIC DNA]</scope>
    <source>
        <strain evidence="4">Foug A</strain>
    </source>
</reference>
<dbReference type="HOGENOM" id="CLU_017272_1_1_1"/>
<keyword evidence="4" id="KW-1185">Reference proteome</keyword>
<dbReference type="EMBL" id="KN822039">
    <property type="protein sequence ID" value="KIM62818.1"/>
    <property type="molecule type" value="Genomic_DNA"/>
</dbReference>
<name>A0A0C2ZMK5_9AGAM</name>
<dbReference type="GO" id="GO:0051666">
    <property type="term" value="P:actin cortical patch localization"/>
    <property type="evidence" value="ECO:0007669"/>
    <property type="project" value="TreeGrafter"/>
</dbReference>
<dbReference type="STRING" id="1036808.A0A0C2ZMK5"/>
<dbReference type="GO" id="GO:0000147">
    <property type="term" value="P:actin cortical patch assembly"/>
    <property type="evidence" value="ECO:0007669"/>
    <property type="project" value="TreeGrafter"/>
</dbReference>
<evidence type="ECO:0000313" key="3">
    <source>
        <dbReference type="EMBL" id="KIM62818.1"/>
    </source>
</evidence>
<organism evidence="3 4">
    <name type="scientific">Scleroderma citrinum Foug A</name>
    <dbReference type="NCBI Taxonomy" id="1036808"/>
    <lineage>
        <taxon>Eukaryota</taxon>
        <taxon>Fungi</taxon>
        <taxon>Dikarya</taxon>
        <taxon>Basidiomycota</taxon>
        <taxon>Agaricomycotina</taxon>
        <taxon>Agaricomycetes</taxon>
        <taxon>Agaricomycetidae</taxon>
        <taxon>Boletales</taxon>
        <taxon>Sclerodermatineae</taxon>
        <taxon>Sclerodermataceae</taxon>
        <taxon>Scleroderma</taxon>
    </lineage>
</organism>
<accession>A0A0C2ZMK5</accession>
<proteinExistence type="predicted"/>
<dbReference type="OrthoDB" id="445362at2759"/>
<dbReference type="FunCoup" id="A0A0C2ZMK5">
    <property type="interactions" value="12"/>
</dbReference>
<feature type="compositionally biased region" description="Low complexity" evidence="1">
    <location>
        <begin position="452"/>
        <end position="472"/>
    </location>
</feature>
<evidence type="ECO:0000256" key="1">
    <source>
        <dbReference type="SAM" id="MobiDB-lite"/>
    </source>
</evidence>
<dbReference type="InParanoid" id="A0A0C2ZMK5"/>
<dbReference type="GO" id="GO:0030479">
    <property type="term" value="C:actin cortical patch"/>
    <property type="evidence" value="ECO:0007669"/>
    <property type="project" value="TreeGrafter"/>
</dbReference>
<dbReference type="InterPro" id="IPR018556">
    <property type="entry name" value="SPIN90/Ldb17_LRD"/>
</dbReference>
<dbReference type="InterPro" id="IPR030125">
    <property type="entry name" value="SPIN90/Ldb17"/>
</dbReference>